<keyword evidence="1" id="KW-1133">Transmembrane helix</keyword>
<feature type="transmembrane region" description="Helical" evidence="1">
    <location>
        <begin position="676"/>
        <end position="698"/>
    </location>
</feature>
<evidence type="ECO:0000256" key="1">
    <source>
        <dbReference type="SAM" id="Phobius"/>
    </source>
</evidence>
<gene>
    <name evidence="2" type="ORF">F8M41_025973</name>
</gene>
<keyword evidence="1" id="KW-0812">Transmembrane</keyword>
<organism evidence="2 3">
    <name type="scientific">Gigaspora margarita</name>
    <dbReference type="NCBI Taxonomy" id="4874"/>
    <lineage>
        <taxon>Eukaryota</taxon>
        <taxon>Fungi</taxon>
        <taxon>Fungi incertae sedis</taxon>
        <taxon>Mucoromycota</taxon>
        <taxon>Glomeromycotina</taxon>
        <taxon>Glomeromycetes</taxon>
        <taxon>Diversisporales</taxon>
        <taxon>Gigasporaceae</taxon>
        <taxon>Gigaspora</taxon>
    </lineage>
</organism>
<protein>
    <submittedName>
        <fullName evidence="2">Uncharacterized protein</fullName>
    </submittedName>
</protein>
<keyword evidence="1" id="KW-0472">Membrane</keyword>
<name>A0A8H3XHT1_GIGMA</name>
<feature type="transmembrane region" description="Helical" evidence="1">
    <location>
        <begin position="579"/>
        <end position="602"/>
    </location>
</feature>
<evidence type="ECO:0000313" key="3">
    <source>
        <dbReference type="Proteomes" id="UP000439903"/>
    </source>
</evidence>
<feature type="transmembrane region" description="Helical" evidence="1">
    <location>
        <begin position="509"/>
        <end position="527"/>
    </location>
</feature>
<accession>A0A8H3XHT1</accession>
<proteinExistence type="predicted"/>
<dbReference type="AlphaFoldDB" id="A0A8H3XHT1"/>
<reference evidence="2 3" key="1">
    <citation type="journal article" date="2019" name="Environ. Microbiol.">
        <title>At the nexus of three kingdoms: the genome of the mycorrhizal fungus Gigaspora margarita provides insights into plant, endobacterial and fungal interactions.</title>
        <authorList>
            <person name="Venice F."/>
            <person name="Ghignone S."/>
            <person name="Salvioli di Fossalunga A."/>
            <person name="Amselem J."/>
            <person name="Novero M."/>
            <person name="Xianan X."/>
            <person name="Sedzielewska Toro K."/>
            <person name="Morin E."/>
            <person name="Lipzen A."/>
            <person name="Grigoriev I.V."/>
            <person name="Henrissat B."/>
            <person name="Martin F.M."/>
            <person name="Bonfante P."/>
        </authorList>
    </citation>
    <scope>NUCLEOTIDE SEQUENCE [LARGE SCALE GENOMIC DNA]</scope>
    <source>
        <strain evidence="2 3">BEG34</strain>
    </source>
</reference>
<sequence length="740" mass="84190">MLKSAPVPTENINSHDIKIASTGMATIYGGYAIIYANSTNETTTTNDSFTILGKVYANFISYNRTDEDRTILLYTVNNNVNFTGIYCDLVSIGVGQVCIIATNFINFNSNDTANNITKKYIRVNFVSSGSLLKVDEPSNLPNLAVRSKGWLATSMSYGGYILYANDGTNFKFYYVYAYDEHNNPTPLVSTISSNQTVPINNFTTNTYGAYHFMKSNNVLIFPTLDTNAQKTSWSLYSILLPKVLESRDHGFGNLEINQIFPSINGKVDSSYTTINITFYDPVMLSNDPQHGYLIIYKTSDTNVFRQKIPPTSDYCQISLDGKTININVLTSTFNEYNQSYYVRMDNNFVKSRIYQEPLKGINDRIWNLISDNKNNLNTNSSGYAIVGLASITNDAKSKFLSFSRSERSYYFAQLLNEIAEKVPIRSERLSTDDKFQYINYGKPDEQIIFSINVNLPNSNESTVDSMVSDINTMIFYKRITPFSTGLTNGLDESYGFIILNDFWVDNKELNIISIMILAIIIILYSLLKDILKRFNVNFNDIEIFHTCLGYAIIAINSFFTAYFVFINSQDKPELFLPSVIIWGIQIGVNAFIAIIFIFVFIYNKGKHDFENEENETEKKDISLSSNSDIHTEMEIEHIIFIIFVIFDGESLIFLDNIAEDYIGKILKDVSKTKKFILIKALVEIICKNIPLIVIMAIYTSSIVIYNYIPFMALTTLCLKCFLSIILVCKNIIKYRQVGYY</sequence>
<comment type="caution">
    <text evidence="2">The sequence shown here is derived from an EMBL/GenBank/DDBJ whole genome shotgun (WGS) entry which is preliminary data.</text>
</comment>
<feature type="transmembrane region" description="Helical" evidence="1">
    <location>
        <begin position="704"/>
        <end position="728"/>
    </location>
</feature>
<dbReference type="Proteomes" id="UP000439903">
    <property type="component" value="Unassembled WGS sequence"/>
</dbReference>
<dbReference type="EMBL" id="WTPW01000951">
    <property type="protein sequence ID" value="KAF0467606.1"/>
    <property type="molecule type" value="Genomic_DNA"/>
</dbReference>
<evidence type="ECO:0000313" key="2">
    <source>
        <dbReference type="EMBL" id="KAF0467606.1"/>
    </source>
</evidence>
<dbReference type="OrthoDB" id="2483207at2759"/>
<feature type="transmembrane region" description="Helical" evidence="1">
    <location>
        <begin position="547"/>
        <end position="567"/>
    </location>
</feature>
<keyword evidence="3" id="KW-1185">Reference proteome</keyword>